<feature type="domain" description="Thioredoxin" evidence="8">
    <location>
        <begin position="39"/>
        <end position="196"/>
    </location>
</feature>
<dbReference type="InterPro" id="IPR013766">
    <property type="entry name" value="Thioredoxin_domain"/>
</dbReference>
<dbReference type="FunFam" id="3.40.30.10:FF:000159">
    <property type="entry name" value="Peroxiredoxin"/>
    <property type="match status" value="1"/>
</dbReference>
<evidence type="ECO:0000256" key="1">
    <source>
        <dbReference type="ARBA" id="ARBA00010505"/>
    </source>
</evidence>
<evidence type="ECO:0000313" key="10">
    <source>
        <dbReference type="Proteomes" id="UP000761534"/>
    </source>
</evidence>
<evidence type="ECO:0000259" key="8">
    <source>
        <dbReference type="PROSITE" id="PS51352"/>
    </source>
</evidence>
<dbReference type="GO" id="GO:0005777">
    <property type="term" value="C:peroxisome"/>
    <property type="evidence" value="ECO:0007669"/>
    <property type="project" value="TreeGrafter"/>
</dbReference>
<dbReference type="SUPFAM" id="SSF52833">
    <property type="entry name" value="Thioredoxin-like"/>
    <property type="match status" value="1"/>
</dbReference>
<organism evidence="9 10">
    <name type="scientific">Trichomonascus ciferrii</name>
    <dbReference type="NCBI Taxonomy" id="44093"/>
    <lineage>
        <taxon>Eukaryota</taxon>
        <taxon>Fungi</taxon>
        <taxon>Dikarya</taxon>
        <taxon>Ascomycota</taxon>
        <taxon>Saccharomycotina</taxon>
        <taxon>Dipodascomycetes</taxon>
        <taxon>Dipodascales</taxon>
        <taxon>Trichomonascaceae</taxon>
        <taxon>Trichomonascus</taxon>
        <taxon>Trichomonascus ciferrii complex</taxon>
    </lineage>
</organism>
<evidence type="ECO:0000256" key="5">
    <source>
        <dbReference type="ARBA" id="ARBA00023284"/>
    </source>
</evidence>
<dbReference type="EMBL" id="SWFS01000163">
    <property type="protein sequence ID" value="KAA8915459.1"/>
    <property type="molecule type" value="Genomic_DNA"/>
</dbReference>
<accession>A0A642V6V3</accession>
<evidence type="ECO:0000256" key="6">
    <source>
        <dbReference type="PIRSR" id="PIRSR637944-1"/>
    </source>
</evidence>
<dbReference type="GO" id="GO:0034599">
    <property type="term" value="P:cellular response to oxidative stress"/>
    <property type="evidence" value="ECO:0007669"/>
    <property type="project" value="InterPro"/>
</dbReference>
<dbReference type="InterPro" id="IPR037944">
    <property type="entry name" value="PRX5-like"/>
</dbReference>
<dbReference type="GO" id="GO:0008379">
    <property type="term" value="F:thioredoxin peroxidase activity"/>
    <property type="evidence" value="ECO:0007669"/>
    <property type="project" value="InterPro"/>
</dbReference>
<protein>
    <recommendedName>
        <fullName evidence="8">Thioredoxin domain-containing protein</fullName>
    </recommendedName>
</protein>
<dbReference type="CDD" id="cd03013">
    <property type="entry name" value="PRX5_like"/>
    <property type="match status" value="1"/>
</dbReference>
<dbReference type="GO" id="GO:0005829">
    <property type="term" value="C:cytosol"/>
    <property type="evidence" value="ECO:0007669"/>
    <property type="project" value="TreeGrafter"/>
</dbReference>
<dbReference type="Proteomes" id="UP000761534">
    <property type="component" value="Unassembled WGS sequence"/>
</dbReference>
<dbReference type="GO" id="GO:0042744">
    <property type="term" value="P:hydrogen peroxide catabolic process"/>
    <property type="evidence" value="ECO:0007669"/>
    <property type="project" value="TreeGrafter"/>
</dbReference>
<keyword evidence="5 7" id="KW-0676">Redox-active center</keyword>
<proteinExistence type="inferred from homology"/>
<dbReference type="Pfam" id="PF08534">
    <property type="entry name" value="Redoxin"/>
    <property type="match status" value="1"/>
</dbReference>
<keyword evidence="10" id="KW-1185">Reference proteome</keyword>
<comment type="caution">
    <text evidence="9">The sequence shown here is derived from an EMBL/GenBank/DDBJ whole genome shotgun (WGS) entry which is preliminary data.</text>
</comment>
<gene>
    <name evidence="9" type="ORF">TRICI_002380</name>
</gene>
<name>A0A642V6V3_9ASCO</name>
<dbReference type="PANTHER" id="PTHR10430:SF39">
    <property type="entry name" value="PEROXISOMAL MEMBRANE ASSOCIATED PROTEIN 20"/>
    <property type="match status" value="1"/>
</dbReference>
<dbReference type="GO" id="GO:0005739">
    <property type="term" value="C:mitochondrion"/>
    <property type="evidence" value="ECO:0007669"/>
    <property type="project" value="TreeGrafter"/>
</dbReference>
<keyword evidence="2 7" id="KW-0575">Peroxidase</keyword>
<keyword evidence="3 7" id="KW-0049">Antioxidant</keyword>
<dbReference type="VEuPathDB" id="FungiDB:TRICI_002380"/>
<reference evidence="9" key="1">
    <citation type="journal article" date="2019" name="G3 (Bethesda)">
        <title>Genome Assemblies of Two Rare Opportunistic Yeast Pathogens: Diutina rugosa (syn. Candida rugosa) and Trichomonascus ciferrii (syn. Candida ciferrii).</title>
        <authorList>
            <person name="Mixao V."/>
            <person name="Saus E."/>
            <person name="Hansen A.P."/>
            <person name="Lass-Florl C."/>
            <person name="Gabaldon T."/>
        </authorList>
    </citation>
    <scope>NUCLEOTIDE SEQUENCE</scope>
    <source>
        <strain evidence="9">CBS 4856</strain>
    </source>
</reference>
<feature type="active site" description="Cysteine sulfenic acid (-SOH) intermediate" evidence="6">
    <location>
        <position position="83"/>
    </location>
</feature>
<sequence>MLANAFRRAATMQSAASMRGSASAIRNVRNFRVHHPRLVNVGDLLPSVDLQEGVPSVVVNLAKETSQGKYLVIGVPGAFSPGCSAEHVPGYINSFSQFHDKGVEKIFIVSVNDAFVSGAWAKELGANNNVRILADSTGDFTDQLDLSFDASKFFGNARSKRYALIIQDGKVVEQFVEPDAVSVKVSAAPEVLKYLK</sequence>
<evidence type="ECO:0000313" key="9">
    <source>
        <dbReference type="EMBL" id="KAA8915459.1"/>
    </source>
</evidence>
<evidence type="ECO:0000256" key="7">
    <source>
        <dbReference type="RuleBase" id="RU366011"/>
    </source>
</evidence>
<dbReference type="AlphaFoldDB" id="A0A642V6V3"/>
<dbReference type="Gene3D" id="3.40.30.10">
    <property type="entry name" value="Glutaredoxin"/>
    <property type="match status" value="1"/>
</dbReference>
<evidence type="ECO:0000256" key="2">
    <source>
        <dbReference type="ARBA" id="ARBA00022559"/>
    </source>
</evidence>
<dbReference type="GO" id="GO:0045454">
    <property type="term" value="P:cell redox homeostasis"/>
    <property type="evidence" value="ECO:0007669"/>
    <property type="project" value="TreeGrafter"/>
</dbReference>
<dbReference type="PANTHER" id="PTHR10430">
    <property type="entry name" value="PEROXIREDOXIN"/>
    <property type="match status" value="1"/>
</dbReference>
<dbReference type="OrthoDB" id="1882547at2759"/>
<evidence type="ECO:0000256" key="4">
    <source>
        <dbReference type="ARBA" id="ARBA00023002"/>
    </source>
</evidence>
<dbReference type="PROSITE" id="PS51352">
    <property type="entry name" value="THIOREDOXIN_2"/>
    <property type="match status" value="1"/>
</dbReference>
<keyword evidence="4 7" id="KW-0560">Oxidoreductase</keyword>
<comment type="function">
    <text evidence="7">Thiol-specific peroxidase that catalyzes the reduction of hydrogen peroxide and organic hydroperoxides to water and alcohols, respectively. Plays a role in cell protection against oxidative stress by detoxifying peroxides.</text>
</comment>
<evidence type="ECO:0000256" key="3">
    <source>
        <dbReference type="ARBA" id="ARBA00022862"/>
    </source>
</evidence>
<comment type="similarity">
    <text evidence="1 7">Belongs to the peroxiredoxin family. Prx5 subfamily.</text>
</comment>
<dbReference type="InterPro" id="IPR013740">
    <property type="entry name" value="Redoxin"/>
</dbReference>
<dbReference type="InterPro" id="IPR036249">
    <property type="entry name" value="Thioredoxin-like_sf"/>
</dbReference>